<gene>
    <name evidence="3" type="ORF">IC620_09945</name>
</gene>
<dbReference type="PANTHER" id="PTHR11487:SF0">
    <property type="entry name" value="S-ACYL FATTY ACID SYNTHASE THIOESTERASE, MEDIUM CHAIN"/>
    <property type="match status" value="1"/>
</dbReference>
<comment type="similarity">
    <text evidence="1">Belongs to the thioesterase family.</text>
</comment>
<dbReference type="EMBL" id="JACXAH010000013">
    <property type="protein sequence ID" value="MBD1372676.1"/>
    <property type="molecule type" value="Genomic_DNA"/>
</dbReference>
<comment type="caution">
    <text evidence="3">The sequence shown here is derived from an EMBL/GenBank/DDBJ whole genome shotgun (WGS) entry which is preliminary data.</text>
</comment>
<sequence length="236" mass="26942">MSKMKLFCIPHAGGSATVYNRWQKVISTDVELIPVELAGRGSRMNEDFYANFQDAVHDLYTFIETQIDHQSYAILGHSIGSLLAFEITQQLQSNRKALPKFIVLSGRRPPDIPIEGGFSNLLGMNDEDFLRHLSRTDGIPIGLEKSRIISEFLPIIKADLNLVQYYVFNQRLPRLDVPFLVLYGKEDVLATSDVVCGWEKFTSKSCERYAFSGKHFFLHHHSKDIALLLMEKFKTE</sequence>
<organism evidence="3 4">
    <name type="scientific">Polycladospora coralii</name>
    <dbReference type="NCBI Taxonomy" id="2771432"/>
    <lineage>
        <taxon>Bacteria</taxon>
        <taxon>Bacillati</taxon>
        <taxon>Bacillota</taxon>
        <taxon>Bacilli</taxon>
        <taxon>Bacillales</taxon>
        <taxon>Thermoactinomycetaceae</taxon>
        <taxon>Polycladospora</taxon>
    </lineage>
</organism>
<dbReference type="Pfam" id="PF00975">
    <property type="entry name" value="Thioesterase"/>
    <property type="match status" value="1"/>
</dbReference>
<name>A0A926RXN0_9BACL</name>
<reference evidence="3" key="1">
    <citation type="submission" date="2020-09" db="EMBL/GenBank/DDBJ databases">
        <title>A novel bacterium of genus Hazenella, isolated from South China Sea.</title>
        <authorList>
            <person name="Huang H."/>
            <person name="Mo K."/>
            <person name="Hu Y."/>
        </authorList>
    </citation>
    <scope>NUCLEOTIDE SEQUENCE</scope>
    <source>
        <strain evidence="3">IB182357</strain>
    </source>
</reference>
<proteinExistence type="inferred from homology"/>
<dbReference type="InterPro" id="IPR001031">
    <property type="entry name" value="Thioesterase"/>
</dbReference>
<protein>
    <submittedName>
        <fullName evidence="3">Thioesterase</fullName>
    </submittedName>
</protein>
<dbReference type="SUPFAM" id="SSF53474">
    <property type="entry name" value="alpha/beta-Hydrolases"/>
    <property type="match status" value="1"/>
</dbReference>
<dbReference type="Gene3D" id="3.40.50.1820">
    <property type="entry name" value="alpha/beta hydrolase"/>
    <property type="match status" value="1"/>
</dbReference>
<evidence type="ECO:0000313" key="3">
    <source>
        <dbReference type="EMBL" id="MBD1372676.1"/>
    </source>
</evidence>
<evidence type="ECO:0000259" key="2">
    <source>
        <dbReference type="Pfam" id="PF00975"/>
    </source>
</evidence>
<dbReference type="Proteomes" id="UP000661691">
    <property type="component" value="Unassembled WGS sequence"/>
</dbReference>
<evidence type="ECO:0000256" key="1">
    <source>
        <dbReference type="ARBA" id="ARBA00007169"/>
    </source>
</evidence>
<feature type="domain" description="Thioesterase" evidence="2">
    <location>
        <begin position="5"/>
        <end position="225"/>
    </location>
</feature>
<dbReference type="InterPro" id="IPR029058">
    <property type="entry name" value="AB_hydrolase_fold"/>
</dbReference>
<accession>A0A926RXN0</accession>
<dbReference type="AlphaFoldDB" id="A0A926RXN0"/>
<evidence type="ECO:0000313" key="4">
    <source>
        <dbReference type="Proteomes" id="UP000661691"/>
    </source>
</evidence>
<keyword evidence="4" id="KW-1185">Reference proteome</keyword>
<dbReference type="PANTHER" id="PTHR11487">
    <property type="entry name" value="THIOESTERASE"/>
    <property type="match status" value="1"/>
</dbReference>
<dbReference type="InterPro" id="IPR012223">
    <property type="entry name" value="TEII"/>
</dbReference>
<dbReference type="GO" id="GO:0008610">
    <property type="term" value="P:lipid biosynthetic process"/>
    <property type="evidence" value="ECO:0007669"/>
    <property type="project" value="TreeGrafter"/>
</dbReference>